<sequence>MELCLCCLDYKRKLEILFVASNTLQQHPPIASCTIPKAKCLCICVAATSQNARIQQIPVIIISIGIIIIIYSNCI</sequence>
<organism evidence="2 3">
    <name type="scientific">Drosophila mojavensis</name>
    <name type="common">Fruit fly</name>
    <dbReference type="NCBI Taxonomy" id="7230"/>
    <lineage>
        <taxon>Eukaryota</taxon>
        <taxon>Metazoa</taxon>
        <taxon>Ecdysozoa</taxon>
        <taxon>Arthropoda</taxon>
        <taxon>Hexapoda</taxon>
        <taxon>Insecta</taxon>
        <taxon>Pterygota</taxon>
        <taxon>Neoptera</taxon>
        <taxon>Endopterygota</taxon>
        <taxon>Diptera</taxon>
        <taxon>Brachycera</taxon>
        <taxon>Muscomorpha</taxon>
        <taxon>Ephydroidea</taxon>
        <taxon>Drosophilidae</taxon>
        <taxon>Drosophila</taxon>
    </lineage>
</organism>
<dbReference type="EMBL" id="CH933809">
    <property type="protein sequence ID" value="KRG06391.1"/>
    <property type="molecule type" value="Genomic_DNA"/>
</dbReference>
<gene>
    <name evidence="2" type="primary">Dmoj\GI27023</name>
    <name evidence="2" type="ORF">Dmoj_GI27023</name>
</gene>
<keyword evidence="3" id="KW-1185">Reference proteome</keyword>
<dbReference type="Proteomes" id="UP000009192">
    <property type="component" value="Unassembled WGS sequence"/>
</dbReference>
<evidence type="ECO:0000256" key="1">
    <source>
        <dbReference type="SAM" id="Phobius"/>
    </source>
</evidence>
<accession>A0A0Q9XPM2</accession>
<keyword evidence="1" id="KW-0472">Membrane</keyword>
<reference evidence="2 3" key="1">
    <citation type="journal article" date="2007" name="Nature">
        <title>Evolution of genes and genomes on the Drosophila phylogeny.</title>
        <authorList>
            <consortium name="Drosophila 12 Genomes Consortium"/>
            <person name="Clark A.G."/>
            <person name="Eisen M.B."/>
            <person name="Smith D.R."/>
            <person name="Bergman C.M."/>
            <person name="Oliver B."/>
            <person name="Markow T.A."/>
            <person name="Kaufman T.C."/>
            <person name="Kellis M."/>
            <person name="Gelbart W."/>
            <person name="Iyer V.N."/>
            <person name="Pollard D.A."/>
            <person name="Sackton T.B."/>
            <person name="Larracuente A.M."/>
            <person name="Singh N.D."/>
            <person name="Abad J.P."/>
            <person name="Abt D.N."/>
            <person name="Adryan B."/>
            <person name="Aguade M."/>
            <person name="Akashi H."/>
            <person name="Anderson W.W."/>
            <person name="Aquadro C.F."/>
            <person name="Ardell D.H."/>
            <person name="Arguello R."/>
            <person name="Artieri C.G."/>
            <person name="Barbash D.A."/>
            <person name="Barker D."/>
            <person name="Barsanti P."/>
            <person name="Batterham P."/>
            <person name="Batzoglou S."/>
            <person name="Begun D."/>
            <person name="Bhutkar A."/>
            <person name="Blanco E."/>
            <person name="Bosak S.A."/>
            <person name="Bradley R.K."/>
            <person name="Brand A.D."/>
            <person name="Brent M.R."/>
            <person name="Brooks A.N."/>
            <person name="Brown R.H."/>
            <person name="Butlin R.K."/>
            <person name="Caggese C."/>
            <person name="Calvi B.R."/>
            <person name="Bernardo de Carvalho A."/>
            <person name="Caspi A."/>
            <person name="Castrezana S."/>
            <person name="Celniker S.E."/>
            <person name="Chang J.L."/>
            <person name="Chapple C."/>
            <person name="Chatterji S."/>
            <person name="Chinwalla A."/>
            <person name="Civetta A."/>
            <person name="Clifton S.W."/>
            <person name="Comeron J.M."/>
            <person name="Costello J.C."/>
            <person name="Coyne J.A."/>
            <person name="Daub J."/>
            <person name="David R.G."/>
            <person name="Delcher A.L."/>
            <person name="Delehaunty K."/>
            <person name="Do C.B."/>
            <person name="Ebling H."/>
            <person name="Edwards K."/>
            <person name="Eickbush T."/>
            <person name="Evans J.D."/>
            <person name="Filipski A."/>
            <person name="Findeiss S."/>
            <person name="Freyhult E."/>
            <person name="Fulton L."/>
            <person name="Fulton R."/>
            <person name="Garcia A.C."/>
            <person name="Gardiner A."/>
            <person name="Garfield D.A."/>
            <person name="Garvin B.E."/>
            <person name="Gibson G."/>
            <person name="Gilbert D."/>
            <person name="Gnerre S."/>
            <person name="Godfrey J."/>
            <person name="Good R."/>
            <person name="Gotea V."/>
            <person name="Gravely B."/>
            <person name="Greenberg A.J."/>
            <person name="Griffiths-Jones S."/>
            <person name="Gross S."/>
            <person name="Guigo R."/>
            <person name="Gustafson E.A."/>
            <person name="Haerty W."/>
            <person name="Hahn M.W."/>
            <person name="Halligan D.L."/>
            <person name="Halpern A.L."/>
            <person name="Halter G.M."/>
            <person name="Han M.V."/>
            <person name="Heger A."/>
            <person name="Hillier L."/>
            <person name="Hinrichs A.S."/>
            <person name="Holmes I."/>
            <person name="Hoskins R.A."/>
            <person name="Hubisz M.J."/>
            <person name="Hultmark D."/>
            <person name="Huntley M.A."/>
            <person name="Jaffe D.B."/>
            <person name="Jagadeeshan S."/>
            <person name="Jeck W.R."/>
            <person name="Johnson J."/>
            <person name="Jones C.D."/>
            <person name="Jordan W.C."/>
            <person name="Karpen G.H."/>
            <person name="Kataoka E."/>
            <person name="Keightley P.D."/>
            <person name="Kheradpour P."/>
            <person name="Kirkness E.F."/>
            <person name="Koerich L.B."/>
            <person name="Kristiansen K."/>
            <person name="Kudrna D."/>
            <person name="Kulathinal R.J."/>
            <person name="Kumar S."/>
            <person name="Kwok R."/>
            <person name="Lander E."/>
            <person name="Langley C.H."/>
            <person name="Lapoint R."/>
            <person name="Lazzaro B.P."/>
            <person name="Lee S.J."/>
            <person name="Levesque L."/>
            <person name="Li R."/>
            <person name="Lin C.F."/>
            <person name="Lin M.F."/>
            <person name="Lindblad-Toh K."/>
            <person name="Llopart A."/>
            <person name="Long M."/>
            <person name="Low L."/>
            <person name="Lozovsky E."/>
            <person name="Lu J."/>
            <person name="Luo M."/>
            <person name="Machado C.A."/>
            <person name="Makalowski W."/>
            <person name="Marzo M."/>
            <person name="Matsuda M."/>
            <person name="Matzkin L."/>
            <person name="McAllister B."/>
            <person name="McBride C.S."/>
            <person name="McKernan B."/>
            <person name="McKernan K."/>
            <person name="Mendez-Lago M."/>
            <person name="Minx P."/>
            <person name="Mollenhauer M.U."/>
            <person name="Montooth K."/>
            <person name="Mount S.M."/>
            <person name="Mu X."/>
            <person name="Myers E."/>
            <person name="Negre B."/>
            <person name="Newfeld S."/>
            <person name="Nielsen R."/>
            <person name="Noor M.A."/>
            <person name="O'Grady P."/>
            <person name="Pachter L."/>
            <person name="Papaceit M."/>
            <person name="Parisi M.J."/>
            <person name="Parisi M."/>
            <person name="Parts L."/>
            <person name="Pedersen J.S."/>
            <person name="Pesole G."/>
            <person name="Phillippy A.M."/>
            <person name="Ponting C.P."/>
            <person name="Pop M."/>
            <person name="Porcelli D."/>
            <person name="Powell J.R."/>
            <person name="Prohaska S."/>
            <person name="Pruitt K."/>
            <person name="Puig M."/>
            <person name="Quesneville H."/>
            <person name="Ram K.R."/>
            <person name="Rand D."/>
            <person name="Rasmussen M.D."/>
            <person name="Reed L.K."/>
            <person name="Reenan R."/>
            <person name="Reily A."/>
            <person name="Remington K.A."/>
            <person name="Rieger T.T."/>
            <person name="Ritchie M.G."/>
            <person name="Robin C."/>
            <person name="Rogers Y.H."/>
            <person name="Rohde C."/>
            <person name="Rozas J."/>
            <person name="Rubenfield M.J."/>
            <person name="Ruiz A."/>
            <person name="Russo S."/>
            <person name="Salzberg S.L."/>
            <person name="Sanchez-Gracia A."/>
            <person name="Saranga D.J."/>
            <person name="Sato H."/>
            <person name="Schaeffer S.W."/>
            <person name="Schatz M.C."/>
            <person name="Schlenke T."/>
            <person name="Schwartz R."/>
            <person name="Segarra C."/>
            <person name="Singh R.S."/>
            <person name="Sirot L."/>
            <person name="Sirota M."/>
            <person name="Sisneros N.B."/>
            <person name="Smith C.D."/>
            <person name="Smith T.F."/>
            <person name="Spieth J."/>
            <person name="Stage D.E."/>
            <person name="Stark A."/>
            <person name="Stephan W."/>
            <person name="Strausberg R.L."/>
            <person name="Strempel S."/>
            <person name="Sturgill D."/>
            <person name="Sutton G."/>
            <person name="Sutton G.G."/>
            <person name="Tao W."/>
            <person name="Teichmann S."/>
            <person name="Tobari Y.N."/>
            <person name="Tomimura Y."/>
            <person name="Tsolas J.M."/>
            <person name="Valente V.L."/>
            <person name="Venter E."/>
            <person name="Venter J.C."/>
            <person name="Vicario S."/>
            <person name="Vieira F.G."/>
            <person name="Vilella A.J."/>
            <person name="Villasante A."/>
            <person name="Walenz B."/>
            <person name="Wang J."/>
            <person name="Wasserman M."/>
            <person name="Watts T."/>
            <person name="Wilson D."/>
            <person name="Wilson R.K."/>
            <person name="Wing R.A."/>
            <person name="Wolfner M.F."/>
            <person name="Wong A."/>
            <person name="Wong G.K."/>
            <person name="Wu C.I."/>
            <person name="Wu G."/>
            <person name="Yamamoto D."/>
            <person name="Yang H.P."/>
            <person name="Yang S.P."/>
            <person name="Yorke J.A."/>
            <person name="Yoshida K."/>
            <person name="Zdobnov E."/>
            <person name="Zhang P."/>
            <person name="Zhang Y."/>
            <person name="Zimin A.V."/>
            <person name="Baldwin J."/>
            <person name="Abdouelleil A."/>
            <person name="Abdulkadir J."/>
            <person name="Abebe A."/>
            <person name="Abera B."/>
            <person name="Abreu J."/>
            <person name="Acer S.C."/>
            <person name="Aftuck L."/>
            <person name="Alexander A."/>
            <person name="An P."/>
            <person name="Anderson E."/>
            <person name="Anderson S."/>
            <person name="Arachi H."/>
            <person name="Azer M."/>
            <person name="Bachantsang P."/>
            <person name="Barry A."/>
            <person name="Bayul T."/>
            <person name="Berlin A."/>
            <person name="Bessette D."/>
            <person name="Bloom T."/>
            <person name="Blye J."/>
            <person name="Boguslavskiy L."/>
            <person name="Bonnet C."/>
            <person name="Boukhgalter B."/>
            <person name="Bourzgui I."/>
            <person name="Brown A."/>
            <person name="Cahill P."/>
            <person name="Channer S."/>
            <person name="Cheshatsang Y."/>
            <person name="Chuda L."/>
            <person name="Citroen M."/>
            <person name="Collymore A."/>
            <person name="Cooke P."/>
            <person name="Costello M."/>
            <person name="D'Aco K."/>
            <person name="Daza R."/>
            <person name="De Haan G."/>
            <person name="DeGray S."/>
            <person name="DeMaso C."/>
            <person name="Dhargay N."/>
            <person name="Dooley K."/>
            <person name="Dooley E."/>
            <person name="Doricent M."/>
            <person name="Dorje P."/>
            <person name="Dorjee K."/>
            <person name="Dupes A."/>
            <person name="Elong R."/>
            <person name="Falk J."/>
            <person name="Farina A."/>
            <person name="Faro S."/>
            <person name="Ferguson D."/>
            <person name="Fisher S."/>
            <person name="Foley C.D."/>
            <person name="Franke A."/>
            <person name="Friedrich D."/>
            <person name="Gadbois L."/>
            <person name="Gearin G."/>
            <person name="Gearin C.R."/>
            <person name="Giannoukos G."/>
            <person name="Goode T."/>
            <person name="Graham J."/>
            <person name="Grandbois E."/>
            <person name="Grewal S."/>
            <person name="Gyaltsen K."/>
            <person name="Hafez N."/>
            <person name="Hagos B."/>
            <person name="Hall J."/>
            <person name="Henson C."/>
            <person name="Hollinger A."/>
            <person name="Honan T."/>
            <person name="Huard M.D."/>
            <person name="Hughes L."/>
            <person name="Hurhula B."/>
            <person name="Husby M.E."/>
            <person name="Kamat A."/>
            <person name="Kanga B."/>
            <person name="Kashin S."/>
            <person name="Khazanovich D."/>
            <person name="Kisner P."/>
            <person name="Lance K."/>
            <person name="Lara M."/>
            <person name="Lee W."/>
            <person name="Lennon N."/>
            <person name="Letendre F."/>
            <person name="LeVine R."/>
            <person name="Lipovsky A."/>
            <person name="Liu X."/>
            <person name="Liu J."/>
            <person name="Liu S."/>
            <person name="Lokyitsang T."/>
            <person name="Lokyitsang Y."/>
            <person name="Lubonja R."/>
            <person name="Lui A."/>
            <person name="MacDonald P."/>
            <person name="Magnisalis V."/>
            <person name="Maru K."/>
            <person name="Matthews C."/>
            <person name="McCusker W."/>
            <person name="McDonough S."/>
            <person name="Mehta T."/>
            <person name="Meldrim J."/>
            <person name="Meneus L."/>
            <person name="Mihai O."/>
            <person name="Mihalev A."/>
            <person name="Mihova T."/>
            <person name="Mittelman R."/>
            <person name="Mlenga V."/>
            <person name="Montmayeur A."/>
            <person name="Mulrain L."/>
            <person name="Navidi A."/>
            <person name="Naylor J."/>
            <person name="Negash T."/>
            <person name="Nguyen T."/>
            <person name="Nguyen N."/>
            <person name="Nicol R."/>
            <person name="Norbu C."/>
            <person name="Norbu N."/>
            <person name="Novod N."/>
            <person name="O'Neill B."/>
            <person name="Osman S."/>
            <person name="Markiewicz E."/>
            <person name="Oyono O.L."/>
            <person name="Patti C."/>
            <person name="Phunkhang P."/>
            <person name="Pierre F."/>
            <person name="Priest M."/>
            <person name="Raghuraman S."/>
            <person name="Rege F."/>
            <person name="Reyes R."/>
            <person name="Rise C."/>
            <person name="Rogov P."/>
            <person name="Ross K."/>
            <person name="Ryan E."/>
            <person name="Settipalli S."/>
            <person name="Shea T."/>
            <person name="Sherpa N."/>
            <person name="Shi L."/>
            <person name="Shih D."/>
            <person name="Sparrow T."/>
            <person name="Spaulding J."/>
            <person name="Stalker J."/>
            <person name="Stange-Thomann N."/>
            <person name="Stavropoulos S."/>
            <person name="Stone C."/>
            <person name="Strader C."/>
            <person name="Tesfaye S."/>
            <person name="Thomson T."/>
            <person name="Thoulutsang Y."/>
            <person name="Thoulutsang D."/>
            <person name="Topham K."/>
            <person name="Topping I."/>
            <person name="Tsamla T."/>
            <person name="Vassiliev H."/>
            <person name="Vo A."/>
            <person name="Wangchuk T."/>
            <person name="Wangdi T."/>
            <person name="Weiand M."/>
            <person name="Wilkinson J."/>
            <person name="Wilson A."/>
            <person name="Yadav S."/>
            <person name="Young G."/>
            <person name="Yu Q."/>
            <person name="Zembek L."/>
            <person name="Zhong D."/>
            <person name="Zimmer A."/>
            <person name="Zwirko Z."/>
            <person name="Jaffe D.B."/>
            <person name="Alvarez P."/>
            <person name="Brockman W."/>
            <person name="Butler J."/>
            <person name="Chin C."/>
            <person name="Gnerre S."/>
            <person name="Grabherr M."/>
            <person name="Kleber M."/>
            <person name="Mauceli E."/>
            <person name="MacCallum I."/>
        </authorList>
    </citation>
    <scope>NUCLEOTIDE SEQUENCE [LARGE SCALE GENOMIC DNA]</scope>
    <source>
        <strain evidence="3">Tucson 15081-1352.22</strain>
    </source>
</reference>
<name>A0A0Q9XPM2_DROMO</name>
<proteinExistence type="predicted"/>
<evidence type="ECO:0000313" key="2">
    <source>
        <dbReference type="EMBL" id="KRG06391.1"/>
    </source>
</evidence>
<dbReference type="KEGG" id="dmo:Dmoj_GI27023"/>
<feature type="transmembrane region" description="Helical" evidence="1">
    <location>
        <begin position="57"/>
        <end position="74"/>
    </location>
</feature>
<dbReference type="AlphaFoldDB" id="A0A0Q9XPM2"/>
<keyword evidence="1" id="KW-0812">Transmembrane</keyword>
<protein>
    <submittedName>
        <fullName evidence="2">Uncharacterized protein</fullName>
    </submittedName>
</protein>
<keyword evidence="1" id="KW-1133">Transmembrane helix</keyword>
<evidence type="ECO:0000313" key="3">
    <source>
        <dbReference type="Proteomes" id="UP000009192"/>
    </source>
</evidence>
<dbReference type="InParanoid" id="A0A0Q9XPM2"/>